<evidence type="ECO:0000256" key="1">
    <source>
        <dbReference type="ARBA" id="ARBA00022737"/>
    </source>
</evidence>
<keyword evidence="1" id="KW-0677">Repeat</keyword>
<evidence type="ECO:0000259" key="3">
    <source>
        <dbReference type="Pfam" id="PF24883"/>
    </source>
</evidence>
<dbReference type="Pfam" id="PF24883">
    <property type="entry name" value="NPHP3_N"/>
    <property type="match status" value="1"/>
</dbReference>
<feature type="non-terminal residue" evidence="4">
    <location>
        <position position="650"/>
    </location>
</feature>
<reference evidence="5" key="2">
    <citation type="submission" date="2015-01" db="EMBL/GenBank/DDBJ databases">
        <title>Evolutionary Origins and Diversification of the Mycorrhizal Mutualists.</title>
        <authorList>
            <consortium name="DOE Joint Genome Institute"/>
            <consortium name="Mycorrhizal Genomics Consortium"/>
            <person name="Kohler A."/>
            <person name="Kuo A."/>
            <person name="Nagy L.G."/>
            <person name="Floudas D."/>
            <person name="Copeland A."/>
            <person name="Barry K.W."/>
            <person name="Cichocki N."/>
            <person name="Veneault-Fourrey C."/>
            <person name="LaButti K."/>
            <person name="Lindquist E.A."/>
            <person name="Lipzen A."/>
            <person name="Lundell T."/>
            <person name="Morin E."/>
            <person name="Murat C."/>
            <person name="Riley R."/>
            <person name="Ohm R."/>
            <person name="Sun H."/>
            <person name="Tunlid A."/>
            <person name="Henrissat B."/>
            <person name="Grigoriev I.V."/>
            <person name="Hibbett D.S."/>
            <person name="Martin F."/>
        </authorList>
    </citation>
    <scope>NUCLEOTIDE SEQUENCE [LARGE SCALE GENOMIC DNA]</scope>
    <source>
        <strain evidence="5">MAFF 305830</strain>
    </source>
</reference>
<dbReference type="EMBL" id="KN824378">
    <property type="protein sequence ID" value="KIM21590.1"/>
    <property type="molecule type" value="Genomic_DNA"/>
</dbReference>
<reference evidence="4 5" key="1">
    <citation type="submission" date="2014-04" db="EMBL/GenBank/DDBJ databases">
        <authorList>
            <consortium name="DOE Joint Genome Institute"/>
            <person name="Kuo A."/>
            <person name="Zuccaro A."/>
            <person name="Kohler A."/>
            <person name="Nagy L.G."/>
            <person name="Floudas D."/>
            <person name="Copeland A."/>
            <person name="Barry K.W."/>
            <person name="Cichocki N."/>
            <person name="Veneault-Fourrey C."/>
            <person name="LaButti K."/>
            <person name="Lindquist E.A."/>
            <person name="Lipzen A."/>
            <person name="Lundell T."/>
            <person name="Morin E."/>
            <person name="Murat C."/>
            <person name="Sun H."/>
            <person name="Tunlid A."/>
            <person name="Henrissat B."/>
            <person name="Grigoriev I.V."/>
            <person name="Hibbett D.S."/>
            <person name="Martin F."/>
            <person name="Nordberg H.P."/>
            <person name="Cantor M.N."/>
            <person name="Hua S.X."/>
        </authorList>
    </citation>
    <scope>NUCLEOTIDE SEQUENCE [LARGE SCALE GENOMIC DNA]</scope>
    <source>
        <strain evidence="4 5">MAFF 305830</strain>
    </source>
</reference>
<dbReference type="HOGENOM" id="CLU_000288_6_5_1"/>
<dbReference type="Proteomes" id="UP000054097">
    <property type="component" value="Unassembled WGS sequence"/>
</dbReference>
<dbReference type="InterPro" id="IPR056884">
    <property type="entry name" value="NPHP3-like_N"/>
</dbReference>
<gene>
    <name evidence="4" type="ORF">M408DRAFT_29452</name>
</gene>
<feature type="domain" description="Nephrocystin 3-like N-terminal" evidence="3">
    <location>
        <begin position="320"/>
        <end position="474"/>
    </location>
</feature>
<feature type="compositionally biased region" description="Low complexity" evidence="2">
    <location>
        <begin position="55"/>
        <end position="64"/>
    </location>
</feature>
<sequence length="650" mass="72183">MPDFGAVMRPFKKQKISHGEGGPNLSDQATPKAHRGSLDPNKNQAATVAQERLHSPASPSSQAGPPFPPITAHHAANPGIGGQGVASMIIDDPVDPNARTQDVGDATAIPAVADIPPNDEPILQVPAELLDIESSISKAKDLRDPLKATTKALKKLLETAKSIGPLGDEWTVPLRRFLFHHDTLESQGKHLEDDFKIDQTPPPPEPTVIHPLEMELNKAYRLLCESKNAESSVMNNDAEGSSSQETITKTIANMDKIFEEYTDALHEFATQSIVQFQPDQSQSNPELPRDVHPMSRKVPNVYGVQHVPCLLGTRERTLAAISQWADEQSDPRPIFLLLDVAGSGKSTVAKHMTNQWTREKRLLARFFFSRDTTTTMSTDSFCSTVANAFIAHDEIFKVPIEVFKKRPDIGLLSFEEKLNGLVISPLEELNRDAILIIDALDECDNENGSRDELLNALHAQQSSTPRLRILATGRPEFDIKRWALMSGIGHVNFIQLEGGQKDVEIYIKHRLQNLSYIQDQLCYVVTHADGVFIWARIACDLILKTADVNRLLEELREEVTLDFLYRVALEQSIPKDKPSRQAFTVVLQMILAAREPLSIAELELLSPKPGLVDGIVTRLGALLLYKDREDPIRLLHATFREFLTSRAKAG</sequence>
<dbReference type="AlphaFoldDB" id="A0A0C3AAF6"/>
<name>A0A0C3AAF6_SERVB</name>
<organism evidence="4 5">
    <name type="scientific">Serendipita vermifera MAFF 305830</name>
    <dbReference type="NCBI Taxonomy" id="933852"/>
    <lineage>
        <taxon>Eukaryota</taxon>
        <taxon>Fungi</taxon>
        <taxon>Dikarya</taxon>
        <taxon>Basidiomycota</taxon>
        <taxon>Agaricomycotina</taxon>
        <taxon>Agaricomycetes</taxon>
        <taxon>Sebacinales</taxon>
        <taxon>Serendipitaceae</taxon>
        <taxon>Serendipita</taxon>
    </lineage>
</organism>
<evidence type="ECO:0000313" key="4">
    <source>
        <dbReference type="EMBL" id="KIM21590.1"/>
    </source>
</evidence>
<evidence type="ECO:0000313" key="5">
    <source>
        <dbReference type="Proteomes" id="UP000054097"/>
    </source>
</evidence>
<accession>A0A0C3AAF6</accession>
<dbReference type="InterPro" id="IPR027417">
    <property type="entry name" value="P-loop_NTPase"/>
</dbReference>
<protein>
    <recommendedName>
        <fullName evidence="3">Nephrocystin 3-like N-terminal domain-containing protein</fullName>
    </recommendedName>
</protein>
<proteinExistence type="predicted"/>
<dbReference type="PANTHER" id="PTHR10039">
    <property type="entry name" value="AMELOGENIN"/>
    <property type="match status" value="1"/>
</dbReference>
<dbReference type="SUPFAM" id="SSF52540">
    <property type="entry name" value="P-loop containing nucleoside triphosphate hydrolases"/>
    <property type="match status" value="1"/>
</dbReference>
<feature type="region of interest" description="Disordered" evidence="2">
    <location>
        <begin position="1"/>
        <end position="98"/>
    </location>
</feature>
<dbReference type="Gene3D" id="3.40.50.300">
    <property type="entry name" value="P-loop containing nucleotide triphosphate hydrolases"/>
    <property type="match status" value="1"/>
</dbReference>
<evidence type="ECO:0000256" key="2">
    <source>
        <dbReference type="SAM" id="MobiDB-lite"/>
    </source>
</evidence>
<keyword evidence="5" id="KW-1185">Reference proteome</keyword>